<dbReference type="AlphaFoldDB" id="A0AAN9IWC7"/>
<feature type="compositionally biased region" description="Polar residues" evidence="1">
    <location>
        <begin position="160"/>
        <end position="195"/>
    </location>
</feature>
<evidence type="ECO:0000313" key="3">
    <source>
        <dbReference type="Proteomes" id="UP001372338"/>
    </source>
</evidence>
<feature type="region of interest" description="Disordered" evidence="1">
    <location>
        <begin position="124"/>
        <end position="201"/>
    </location>
</feature>
<comment type="caution">
    <text evidence="2">The sequence shown here is derived from an EMBL/GenBank/DDBJ whole genome shotgun (WGS) entry which is preliminary data.</text>
</comment>
<accession>A0AAN9IWC7</accession>
<reference evidence="2 3" key="1">
    <citation type="submission" date="2024-01" db="EMBL/GenBank/DDBJ databases">
        <title>The genomes of 5 underutilized Papilionoideae crops provide insights into root nodulation and disease resistanc.</title>
        <authorList>
            <person name="Yuan L."/>
        </authorList>
    </citation>
    <scope>NUCLEOTIDE SEQUENCE [LARGE SCALE GENOMIC DNA]</scope>
    <source>
        <strain evidence="2">ZHUSHIDOU_FW_LH</strain>
        <tissue evidence="2">Leaf</tissue>
    </source>
</reference>
<feature type="region of interest" description="Disordered" evidence="1">
    <location>
        <begin position="1"/>
        <end position="60"/>
    </location>
</feature>
<feature type="compositionally biased region" description="Polar residues" evidence="1">
    <location>
        <begin position="261"/>
        <end position="273"/>
    </location>
</feature>
<dbReference type="EMBL" id="JAYWIO010000001">
    <property type="protein sequence ID" value="KAK7287113.1"/>
    <property type="molecule type" value="Genomic_DNA"/>
</dbReference>
<keyword evidence="3" id="KW-1185">Reference proteome</keyword>
<organism evidence="2 3">
    <name type="scientific">Crotalaria pallida</name>
    <name type="common">Smooth rattlebox</name>
    <name type="synonym">Crotalaria striata</name>
    <dbReference type="NCBI Taxonomy" id="3830"/>
    <lineage>
        <taxon>Eukaryota</taxon>
        <taxon>Viridiplantae</taxon>
        <taxon>Streptophyta</taxon>
        <taxon>Embryophyta</taxon>
        <taxon>Tracheophyta</taxon>
        <taxon>Spermatophyta</taxon>
        <taxon>Magnoliopsida</taxon>
        <taxon>eudicotyledons</taxon>
        <taxon>Gunneridae</taxon>
        <taxon>Pentapetalae</taxon>
        <taxon>rosids</taxon>
        <taxon>fabids</taxon>
        <taxon>Fabales</taxon>
        <taxon>Fabaceae</taxon>
        <taxon>Papilionoideae</taxon>
        <taxon>50 kb inversion clade</taxon>
        <taxon>genistoids sensu lato</taxon>
        <taxon>core genistoids</taxon>
        <taxon>Crotalarieae</taxon>
        <taxon>Crotalaria</taxon>
    </lineage>
</organism>
<proteinExistence type="predicted"/>
<sequence length="287" mass="31187">MSDNVEPMVFSTFKEPSVVPPKPPDKEGGDALGKPSSSESVTVDPGSKEKDANGSSLNHKIPIFEASVKSTHGEWMIVDRRRNFRKGVTVGANNQVSQVGKKGVISNPFSLLSLEDNGNLNNSRATFSTGVSPTKEPVSRRKWVRKRARNSEVKIHEQDQNASKVQDSTIQPVSQKANVASSDGPVSTINPSQPSLHGMDKSDKNVMHVQKKQPPKPTKPSFKFAMNIEWVSGNKFCFLDDEGEVDSSLHPLNSSNPPSNGQYQGSGHASSSVEPIFKGMDIIKEPP</sequence>
<feature type="region of interest" description="Disordered" evidence="1">
    <location>
        <begin position="244"/>
        <end position="287"/>
    </location>
</feature>
<feature type="compositionally biased region" description="Low complexity" evidence="1">
    <location>
        <begin position="248"/>
        <end position="260"/>
    </location>
</feature>
<feature type="compositionally biased region" description="Basic and acidic residues" evidence="1">
    <location>
        <begin position="149"/>
        <end position="159"/>
    </location>
</feature>
<gene>
    <name evidence="2" type="ORF">RIF29_00165</name>
</gene>
<evidence type="ECO:0000256" key="1">
    <source>
        <dbReference type="SAM" id="MobiDB-lite"/>
    </source>
</evidence>
<dbReference type="Proteomes" id="UP001372338">
    <property type="component" value="Unassembled WGS sequence"/>
</dbReference>
<evidence type="ECO:0000313" key="2">
    <source>
        <dbReference type="EMBL" id="KAK7287113.1"/>
    </source>
</evidence>
<protein>
    <submittedName>
        <fullName evidence="2">Uncharacterized protein</fullName>
    </submittedName>
</protein>
<name>A0AAN9IWC7_CROPI</name>